<protein>
    <submittedName>
        <fullName evidence="1">Uncharacterized protein</fullName>
    </submittedName>
</protein>
<dbReference type="Proteomes" id="UP000655443">
    <property type="component" value="Unassembled WGS sequence"/>
</dbReference>
<reference evidence="1" key="1">
    <citation type="journal article" date="2014" name="Int. J. Syst. Evol. Microbiol.">
        <title>Complete genome sequence of Corynebacterium casei LMG S-19264T (=DSM 44701T), isolated from a smear-ripened cheese.</title>
        <authorList>
            <consortium name="US DOE Joint Genome Institute (JGI-PGF)"/>
            <person name="Walter F."/>
            <person name="Albersmeier A."/>
            <person name="Kalinowski J."/>
            <person name="Ruckert C."/>
        </authorList>
    </citation>
    <scope>NUCLEOTIDE SEQUENCE</scope>
    <source>
        <strain evidence="1">JCM 4714</strain>
    </source>
</reference>
<accession>A0A919D757</accession>
<evidence type="ECO:0000313" key="2">
    <source>
        <dbReference type="Proteomes" id="UP000655443"/>
    </source>
</evidence>
<name>A0A919D757_9ACTN</name>
<dbReference type="AlphaFoldDB" id="A0A919D757"/>
<gene>
    <name evidence="1" type="ORF">GCM10010339_81740</name>
</gene>
<keyword evidence="2" id="KW-1185">Reference proteome</keyword>
<dbReference type="RefSeq" id="WP_189958649.1">
    <property type="nucleotide sequence ID" value="NZ_BMVG01000043.1"/>
</dbReference>
<dbReference type="EMBL" id="BMVG01000043">
    <property type="protein sequence ID" value="GHE13745.1"/>
    <property type="molecule type" value="Genomic_DNA"/>
</dbReference>
<comment type="caution">
    <text evidence="1">The sequence shown here is derived from an EMBL/GenBank/DDBJ whole genome shotgun (WGS) entry which is preliminary data.</text>
</comment>
<organism evidence="1 2">
    <name type="scientific">Streptomyces alanosinicus</name>
    <dbReference type="NCBI Taxonomy" id="68171"/>
    <lineage>
        <taxon>Bacteria</taxon>
        <taxon>Bacillati</taxon>
        <taxon>Actinomycetota</taxon>
        <taxon>Actinomycetes</taxon>
        <taxon>Kitasatosporales</taxon>
        <taxon>Streptomycetaceae</taxon>
        <taxon>Streptomyces</taxon>
    </lineage>
</organism>
<sequence>MTAATAAPETGRQADVEPGVGLRHTLAVFRGFVDHVPATYSDSDTYDEH</sequence>
<evidence type="ECO:0000313" key="1">
    <source>
        <dbReference type="EMBL" id="GHE13745.1"/>
    </source>
</evidence>
<reference evidence="1" key="2">
    <citation type="submission" date="2020-09" db="EMBL/GenBank/DDBJ databases">
        <authorList>
            <person name="Sun Q."/>
            <person name="Ohkuma M."/>
        </authorList>
    </citation>
    <scope>NUCLEOTIDE SEQUENCE</scope>
    <source>
        <strain evidence="1">JCM 4714</strain>
    </source>
</reference>
<proteinExistence type="predicted"/>